<feature type="domain" description="GGDEF" evidence="3">
    <location>
        <begin position="265"/>
        <end position="400"/>
    </location>
</feature>
<dbReference type="EMBL" id="BSPQ01000013">
    <property type="protein sequence ID" value="GLS91487.1"/>
    <property type="molecule type" value="Genomic_DNA"/>
</dbReference>
<dbReference type="InterPro" id="IPR043128">
    <property type="entry name" value="Rev_trsase/Diguanyl_cyclase"/>
</dbReference>
<dbReference type="PANTHER" id="PTHR45138">
    <property type="entry name" value="REGULATORY COMPONENTS OF SENSORY TRANSDUCTION SYSTEM"/>
    <property type="match status" value="1"/>
</dbReference>
<comment type="caution">
    <text evidence="4">The sequence shown here is derived from an EMBL/GenBank/DDBJ whole genome shotgun (WGS) entry which is preliminary data.</text>
</comment>
<proteinExistence type="predicted"/>
<evidence type="ECO:0000313" key="5">
    <source>
        <dbReference type="Proteomes" id="UP001157353"/>
    </source>
</evidence>
<dbReference type="Proteomes" id="UP001157353">
    <property type="component" value="Unassembled WGS sequence"/>
</dbReference>
<feature type="domain" description="GGDEF" evidence="3">
    <location>
        <begin position="70"/>
        <end position="204"/>
    </location>
</feature>
<dbReference type="InterPro" id="IPR000160">
    <property type="entry name" value="GGDEF_dom"/>
</dbReference>
<dbReference type="SUPFAM" id="SSF55073">
    <property type="entry name" value="Nucleotide cyclase"/>
    <property type="match status" value="2"/>
</dbReference>
<name>A0ABQ6E284_9GAMM</name>
<dbReference type="InterPro" id="IPR029787">
    <property type="entry name" value="Nucleotide_cyclase"/>
</dbReference>
<evidence type="ECO:0000259" key="3">
    <source>
        <dbReference type="PROSITE" id="PS50887"/>
    </source>
</evidence>
<dbReference type="RefSeq" id="WP_284204598.1">
    <property type="nucleotide sequence ID" value="NZ_BSPQ01000013.1"/>
</dbReference>
<evidence type="ECO:0000256" key="1">
    <source>
        <dbReference type="ARBA" id="ARBA00012528"/>
    </source>
</evidence>
<keyword evidence="5" id="KW-1185">Reference proteome</keyword>
<dbReference type="Pfam" id="PF00990">
    <property type="entry name" value="GGDEF"/>
    <property type="match status" value="2"/>
</dbReference>
<accession>A0ABQ6E284</accession>
<dbReference type="NCBIfam" id="TIGR00254">
    <property type="entry name" value="GGDEF"/>
    <property type="match status" value="2"/>
</dbReference>
<sequence length="400" mass="44275">MEEYNQIECNIDDNSVELNDHISDISRYKNKNVTEKSAFQEVMSQIDISDRHAFDHQYKQLWCKGAVQGSCLSVFICEIDFFEAYRENYGEQSASFMLLVVAVALKGVCERNNCFLAHYENASFAILMIDANDLNAADIAEQLRQAVEQTGTEHKYSSVSDVVTLSIGVSSNYPISMQTLFDKTNAILKVSKSNGRNKVSTDLSDSSVAITSQKVVPSLRETHSTSKISTHIPLKQSMLAINVNGRRTFQHDFTKLWQQSLDEGELISLLICKVDFFSDYVECYGEQSGENLLLTVANTLNHLYKNIGGAVYHAGGQKFIALFKGSNATTGLRVANALHELIASSSIEHKTSSISDFITISAGLSCLIPDKSNSMKILMNQVDIALNKAVQDGRNQTSVS</sequence>
<dbReference type="CDD" id="cd01949">
    <property type="entry name" value="GGDEF"/>
    <property type="match status" value="2"/>
</dbReference>
<dbReference type="PROSITE" id="PS50887">
    <property type="entry name" value="GGDEF"/>
    <property type="match status" value="2"/>
</dbReference>
<evidence type="ECO:0000313" key="4">
    <source>
        <dbReference type="EMBL" id="GLS91487.1"/>
    </source>
</evidence>
<dbReference type="InterPro" id="IPR050469">
    <property type="entry name" value="Diguanylate_Cyclase"/>
</dbReference>
<dbReference type="Gene3D" id="3.30.70.270">
    <property type="match status" value="2"/>
</dbReference>
<comment type="catalytic activity">
    <reaction evidence="2">
        <text>2 GTP = 3',3'-c-di-GMP + 2 diphosphate</text>
        <dbReference type="Rhea" id="RHEA:24898"/>
        <dbReference type="ChEBI" id="CHEBI:33019"/>
        <dbReference type="ChEBI" id="CHEBI:37565"/>
        <dbReference type="ChEBI" id="CHEBI:58805"/>
        <dbReference type="EC" id="2.7.7.65"/>
    </reaction>
</comment>
<protein>
    <recommendedName>
        <fullName evidence="1">diguanylate cyclase</fullName>
        <ecNumber evidence="1">2.7.7.65</ecNumber>
    </recommendedName>
</protein>
<evidence type="ECO:0000256" key="2">
    <source>
        <dbReference type="ARBA" id="ARBA00034247"/>
    </source>
</evidence>
<organism evidence="4 5">
    <name type="scientific">Psychromonas marina</name>
    <dbReference type="NCBI Taxonomy" id="88364"/>
    <lineage>
        <taxon>Bacteria</taxon>
        <taxon>Pseudomonadati</taxon>
        <taxon>Pseudomonadota</taxon>
        <taxon>Gammaproteobacteria</taxon>
        <taxon>Alteromonadales</taxon>
        <taxon>Psychromonadaceae</taxon>
        <taxon>Psychromonas</taxon>
    </lineage>
</organism>
<dbReference type="SMART" id="SM00267">
    <property type="entry name" value="GGDEF"/>
    <property type="match status" value="2"/>
</dbReference>
<reference evidence="5" key="1">
    <citation type="journal article" date="2019" name="Int. J. Syst. Evol. Microbiol.">
        <title>The Global Catalogue of Microorganisms (GCM) 10K type strain sequencing project: providing services to taxonomists for standard genome sequencing and annotation.</title>
        <authorList>
            <consortium name="The Broad Institute Genomics Platform"/>
            <consortium name="The Broad Institute Genome Sequencing Center for Infectious Disease"/>
            <person name="Wu L."/>
            <person name="Ma J."/>
        </authorList>
    </citation>
    <scope>NUCLEOTIDE SEQUENCE [LARGE SCALE GENOMIC DNA]</scope>
    <source>
        <strain evidence="5">NBRC 103166</strain>
    </source>
</reference>
<dbReference type="PANTHER" id="PTHR45138:SF9">
    <property type="entry name" value="DIGUANYLATE CYCLASE DGCM-RELATED"/>
    <property type="match status" value="1"/>
</dbReference>
<gene>
    <name evidence="4" type="ORF">GCM10007916_25560</name>
</gene>
<dbReference type="EC" id="2.7.7.65" evidence="1"/>